<comment type="caution">
    <text evidence="2">The sequence shown here is derived from an EMBL/GenBank/DDBJ whole genome shotgun (WGS) entry which is preliminary data.</text>
</comment>
<evidence type="ECO:0000256" key="1">
    <source>
        <dbReference type="SAM" id="MobiDB-lite"/>
    </source>
</evidence>
<reference evidence="2" key="1">
    <citation type="journal article" date="2020" name="Fungal Divers.">
        <title>Resolving the Mortierellaceae phylogeny through synthesis of multi-gene phylogenetics and phylogenomics.</title>
        <authorList>
            <person name="Vandepol N."/>
            <person name="Liber J."/>
            <person name="Desiro A."/>
            <person name="Na H."/>
            <person name="Kennedy M."/>
            <person name="Barry K."/>
            <person name="Grigoriev I.V."/>
            <person name="Miller A.N."/>
            <person name="O'Donnell K."/>
            <person name="Stajich J.E."/>
            <person name="Bonito G."/>
        </authorList>
    </citation>
    <scope>NUCLEOTIDE SEQUENCE</scope>
    <source>
        <strain evidence="2">MES-2147</strain>
    </source>
</reference>
<feature type="region of interest" description="Disordered" evidence="1">
    <location>
        <begin position="59"/>
        <end position="102"/>
    </location>
</feature>
<dbReference type="Gene3D" id="1.10.443.20">
    <property type="entry name" value="Centromere DNA-binding protein complex CBF3 subunit, domain 2"/>
    <property type="match status" value="1"/>
</dbReference>
<accession>A0A9P6IRD2</accession>
<feature type="compositionally biased region" description="Polar residues" evidence="1">
    <location>
        <begin position="87"/>
        <end position="99"/>
    </location>
</feature>
<name>A0A9P6IRD2_9FUNG</name>
<organism evidence="2 3">
    <name type="scientific">Modicella reniformis</name>
    <dbReference type="NCBI Taxonomy" id="1440133"/>
    <lineage>
        <taxon>Eukaryota</taxon>
        <taxon>Fungi</taxon>
        <taxon>Fungi incertae sedis</taxon>
        <taxon>Mucoromycota</taxon>
        <taxon>Mortierellomycotina</taxon>
        <taxon>Mortierellomycetes</taxon>
        <taxon>Mortierellales</taxon>
        <taxon>Mortierellaceae</taxon>
        <taxon>Modicella</taxon>
    </lineage>
</organism>
<feature type="compositionally biased region" description="Acidic residues" evidence="1">
    <location>
        <begin position="59"/>
        <end position="82"/>
    </location>
</feature>
<evidence type="ECO:0000313" key="2">
    <source>
        <dbReference type="EMBL" id="KAF9945117.1"/>
    </source>
</evidence>
<gene>
    <name evidence="2" type="ORF">BGZ65_011147</name>
</gene>
<evidence type="ECO:0000313" key="3">
    <source>
        <dbReference type="Proteomes" id="UP000749646"/>
    </source>
</evidence>
<sequence length="127" mass="14751">MAHTVRLSSSFWKRPFGLPRNRIKPPIKLQQSIFPWIEEAFGPDNNAWKKDCLNEIEIDDTRQDEDEDVNMGLDDNDEDTNMEQERASSSPTAGRQSGARQVHRDVDLAKRGFLKLLVRCRRIILQE</sequence>
<dbReference type="InterPro" id="IPR038279">
    <property type="entry name" value="Ndc10_dom2_sf"/>
</dbReference>
<proteinExistence type="predicted"/>
<dbReference type="Proteomes" id="UP000749646">
    <property type="component" value="Unassembled WGS sequence"/>
</dbReference>
<dbReference type="AlphaFoldDB" id="A0A9P6IRD2"/>
<dbReference type="OrthoDB" id="2415218at2759"/>
<dbReference type="EMBL" id="JAAAHW010008108">
    <property type="protein sequence ID" value="KAF9945117.1"/>
    <property type="molecule type" value="Genomic_DNA"/>
</dbReference>
<keyword evidence="3" id="KW-1185">Reference proteome</keyword>
<dbReference type="GO" id="GO:0003677">
    <property type="term" value="F:DNA binding"/>
    <property type="evidence" value="ECO:0007669"/>
    <property type="project" value="InterPro"/>
</dbReference>
<protein>
    <submittedName>
        <fullName evidence="2">Uncharacterized protein</fullName>
    </submittedName>
</protein>